<feature type="compositionally biased region" description="Low complexity" evidence="1">
    <location>
        <begin position="233"/>
        <end position="250"/>
    </location>
</feature>
<evidence type="ECO:0000256" key="1">
    <source>
        <dbReference type="SAM" id="MobiDB-lite"/>
    </source>
</evidence>
<feature type="region of interest" description="Disordered" evidence="1">
    <location>
        <begin position="275"/>
        <end position="331"/>
    </location>
</feature>
<evidence type="ECO:0000313" key="3">
    <source>
        <dbReference type="Proteomes" id="UP001375240"/>
    </source>
</evidence>
<organism evidence="2 3">
    <name type="scientific">Orbilia brochopaga</name>
    <dbReference type="NCBI Taxonomy" id="3140254"/>
    <lineage>
        <taxon>Eukaryota</taxon>
        <taxon>Fungi</taxon>
        <taxon>Dikarya</taxon>
        <taxon>Ascomycota</taxon>
        <taxon>Pezizomycotina</taxon>
        <taxon>Orbiliomycetes</taxon>
        <taxon>Orbiliales</taxon>
        <taxon>Orbiliaceae</taxon>
        <taxon>Orbilia</taxon>
    </lineage>
</organism>
<comment type="caution">
    <text evidence="2">The sequence shown here is derived from an EMBL/GenBank/DDBJ whole genome shotgun (WGS) entry which is preliminary data.</text>
</comment>
<feature type="region of interest" description="Disordered" evidence="1">
    <location>
        <begin position="1"/>
        <end position="25"/>
    </location>
</feature>
<feature type="compositionally biased region" description="Polar residues" evidence="1">
    <location>
        <begin position="296"/>
        <end position="331"/>
    </location>
</feature>
<dbReference type="EMBL" id="JAVHNQ010000012">
    <property type="protein sequence ID" value="KAK6335462.1"/>
    <property type="molecule type" value="Genomic_DNA"/>
</dbReference>
<reference evidence="2 3" key="1">
    <citation type="submission" date="2019-10" db="EMBL/GenBank/DDBJ databases">
        <authorList>
            <person name="Palmer J.M."/>
        </authorList>
    </citation>
    <scope>NUCLEOTIDE SEQUENCE [LARGE SCALE GENOMIC DNA]</scope>
    <source>
        <strain evidence="2 3">TWF696</strain>
    </source>
</reference>
<protein>
    <submittedName>
        <fullName evidence="2">Uncharacterized protein</fullName>
    </submittedName>
</protein>
<name>A0AAV9U7Y8_9PEZI</name>
<feature type="region of interest" description="Disordered" evidence="1">
    <location>
        <begin position="423"/>
        <end position="448"/>
    </location>
</feature>
<sequence>MLTSTGDMASDNGDDGRLGSPPLSQRIPIARLELSSKNGTPVNDELDAYSKALLVEFSWSDLSPPPPPNQITTYTLEWDEKPIVLPILEEQRWEWDAPIEVPQEITFDGTKLADRPTPTEDEDTVMLIALIPGTVPHISKVYLRQKHAPTAPPPPSLEDPYDTHAPLEIPVKTLPHTYPLSSEFLGANYRYIADLILADVETSGTKTRGSQRGILHTVFAVRRLEDIEARLNSTSSQSSTSTTTSSSIRSSTKHLTEEKRWIEEEFEISLARIAQARPAPASATSASPPPDHPAATNSTAAHPTANNNGTTIKSAVTDTPTSPTATAKEWTSQATLASTSLGHRYDDPPVPWPTSPNPRYPAAGAYQPNPKATSPLLPQDGIKAIPPPAVVAAPAASVQGLGLVRGFEGLGIKDEVRLVTNIPGAENDEDDDDDLFQLPISPRGTNQF</sequence>
<proteinExistence type="predicted"/>
<accession>A0AAV9U7Y8</accession>
<feature type="region of interest" description="Disordered" evidence="1">
    <location>
        <begin position="231"/>
        <end position="256"/>
    </location>
</feature>
<evidence type="ECO:0000313" key="2">
    <source>
        <dbReference type="EMBL" id="KAK6335462.1"/>
    </source>
</evidence>
<feature type="compositionally biased region" description="Acidic residues" evidence="1">
    <location>
        <begin position="426"/>
        <end position="435"/>
    </location>
</feature>
<dbReference type="AlphaFoldDB" id="A0AAV9U7Y8"/>
<keyword evidence="3" id="KW-1185">Reference proteome</keyword>
<feature type="compositionally biased region" description="Low complexity" evidence="1">
    <location>
        <begin position="275"/>
        <end position="286"/>
    </location>
</feature>
<gene>
    <name evidence="2" type="ORF">TWF696_002237</name>
</gene>
<dbReference type="Proteomes" id="UP001375240">
    <property type="component" value="Unassembled WGS sequence"/>
</dbReference>